<dbReference type="EMBL" id="LFZS01000033">
    <property type="protein sequence ID" value="ONN50671.1"/>
    <property type="molecule type" value="Genomic_DNA"/>
</dbReference>
<protein>
    <recommendedName>
        <fullName evidence="3">Replication protein</fullName>
    </recommendedName>
</protein>
<evidence type="ECO:0008006" key="3">
    <source>
        <dbReference type="Google" id="ProtNLM"/>
    </source>
</evidence>
<reference evidence="1 2" key="1">
    <citation type="submission" date="2015-07" db="EMBL/GenBank/DDBJ databases">
        <title>Acinetobacter yuneri, a novel member of Acinetobacter calcoaceticus-Acinetobacter baumannii complex isolated from clinical specimen.</title>
        <authorList>
            <person name="Yu Y."/>
        </authorList>
    </citation>
    <scope>NUCLEOTIDE SEQUENCE [LARGE SCALE GENOMIC DNA]</scope>
    <source>
        <strain evidence="1 2">A362</strain>
    </source>
</reference>
<gene>
    <name evidence="1" type="ORF">AC058_19410</name>
</gene>
<comment type="caution">
    <text evidence="1">The sequence shown here is derived from an EMBL/GenBank/DDBJ whole genome shotgun (WGS) entry which is preliminary data.</text>
</comment>
<evidence type="ECO:0000313" key="2">
    <source>
        <dbReference type="Proteomes" id="UP000189376"/>
    </source>
</evidence>
<proteinExistence type="predicted"/>
<name>A0A1V2UPF5_9GAMM</name>
<dbReference type="Proteomes" id="UP000189376">
    <property type="component" value="Unassembled WGS sequence"/>
</dbReference>
<keyword evidence="2" id="KW-1185">Reference proteome</keyword>
<sequence length="284" mass="33221">MSKTNKNNNLLISGDYPLIASPTLAKAFGVAAANFLQKLHYFLENNEGKTFNGKKYWFHSYEQWQTTLGVYSISTIKRIVAKLKRTGILVIEKLAQNKWLQTNFYTINYKKLKQFIKVDSQQDHQAKVKSPISAPVADPKLQKPAPAHTVQPSALINSIQQAFQNIKVRSNTFEPTLKVAKESRIRPDFVTRESYSVKGLSQPLHTAASKEILKNMDMDYRCFYQALRQQRVDIDYDDQRIQQLLKYQKRILQHIVYIKQNFSGHERYQWHTLEQLQMENYFKK</sequence>
<organism evidence="1 2">
    <name type="scientific">Acinetobacter genomosp. 33YU</name>
    <dbReference type="NCBI Taxonomy" id="1675530"/>
    <lineage>
        <taxon>Bacteria</taxon>
        <taxon>Pseudomonadati</taxon>
        <taxon>Pseudomonadota</taxon>
        <taxon>Gammaproteobacteria</taxon>
        <taxon>Moraxellales</taxon>
        <taxon>Moraxellaceae</taxon>
        <taxon>Acinetobacter</taxon>
    </lineage>
</organism>
<dbReference type="AlphaFoldDB" id="A0A1V2UPF5"/>
<evidence type="ECO:0000313" key="1">
    <source>
        <dbReference type="EMBL" id="ONN50671.1"/>
    </source>
</evidence>
<accession>A0A1V2UPF5</accession>
<dbReference type="RefSeq" id="WP_077170279.1">
    <property type="nucleotide sequence ID" value="NZ_LFZS01000033.1"/>
</dbReference>